<reference evidence="1" key="1">
    <citation type="journal article" date="1999" name="Methods Enzymol.">
        <title>High-efficiency full-length cDNA cloning.</title>
        <authorList>
            <person name="Carninci P."/>
            <person name="Hayashizaki Y."/>
        </authorList>
    </citation>
    <scope>NUCLEOTIDE SEQUENCE</scope>
    <source>
        <strain evidence="1">C57BL/6J</strain>
        <tissue evidence="1">Stomach</tissue>
    </source>
</reference>
<reference evidence="1" key="5">
    <citation type="journal article" date="2002" name="Nature">
        <title>Analysis of the mouse transcriptome based on functional annotation of 60,770 full-length cDNAs.</title>
        <authorList>
            <consortium name="The FANTOM Consortium and the RIKEN Genome Exploration Research Group Phase I and II Team"/>
        </authorList>
    </citation>
    <scope>NUCLEOTIDE SEQUENCE</scope>
    <source>
        <strain evidence="1">C57BL/6J</strain>
        <tissue evidence="1">Stomach</tissue>
    </source>
</reference>
<accession>Q3TGL3</accession>
<name>Q3TGL3_MOUSE</name>
<reference evidence="1" key="2">
    <citation type="journal article" date="2000" name="Genome Res.">
        <title>Normalization and subtraction of cap-trapper-selected cDNAs to prepare full-length cDNA libraries for rapid discovery of new genes.</title>
        <authorList>
            <person name="Carninci P."/>
            <person name="Shibata Y."/>
            <person name="Hayatsu N."/>
            <person name="Sugahara Y."/>
            <person name="Shibata K."/>
            <person name="Itoh M."/>
            <person name="Konno H."/>
            <person name="Okazaki Y."/>
            <person name="Muramatsu M."/>
            <person name="Hayashizaki Y."/>
        </authorList>
    </citation>
    <scope>NUCLEOTIDE SEQUENCE</scope>
    <source>
        <strain evidence="1">C57BL/6J</strain>
        <tissue evidence="1">Stomach</tissue>
    </source>
</reference>
<reference evidence="1" key="7">
    <citation type="journal article" date="2005" name="Science">
        <title>The Transcriptional Landscape of the Mammalian Genome.</title>
        <authorList>
            <consortium name="The FANTOM Consortium"/>
            <consortium name="Riken Genome Exploration Research Group and Genome Science Group (Genome Network Project Core Group)"/>
        </authorList>
    </citation>
    <scope>NUCLEOTIDE SEQUENCE</scope>
    <source>
        <strain evidence="1">C57BL/6J</strain>
        <tissue evidence="1">Stomach</tissue>
    </source>
</reference>
<dbReference type="EMBL" id="AK168689">
    <property type="protein sequence ID" value="BAE40535.1"/>
    <property type="molecule type" value="mRNA"/>
</dbReference>
<protein>
    <submittedName>
        <fullName evidence="1">Uncharacterized protein</fullName>
    </submittedName>
</protein>
<evidence type="ECO:0000313" key="1">
    <source>
        <dbReference type="EMBL" id="BAE40535.1"/>
    </source>
</evidence>
<proteinExistence type="evidence at transcript level"/>
<reference evidence="1" key="4">
    <citation type="journal article" date="2001" name="Nature">
        <title>Functional annotation of a full-length mouse cDNA collection.</title>
        <authorList>
            <consortium name="The RIKEN Genome Exploration Research Group Phase II Team and the FANTOM Consortium"/>
        </authorList>
    </citation>
    <scope>NUCLEOTIDE SEQUENCE</scope>
    <source>
        <strain evidence="1">C57BL/6J</strain>
        <tissue evidence="1">Stomach</tissue>
    </source>
</reference>
<organism evidence="1">
    <name type="scientific">Mus musculus</name>
    <name type="common">Mouse</name>
    <dbReference type="NCBI Taxonomy" id="10090"/>
    <lineage>
        <taxon>Eukaryota</taxon>
        <taxon>Metazoa</taxon>
        <taxon>Chordata</taxon>
        <taxon>Craniata</taxon>
        <taxon>Vertebrata</taxon>
        <taxon>Euteleostomi</taxon>
        <taxon>Mammalia</taxon>
        <taxon>Eutheria</taxon>
        <taxon>Euarchontoglires</taxon>
        <taxon>Glires</taxon>
        <taxon>Rodentia</taxon>
        <taxon>Myomorpha</taxon>
        <taxon>Muroidea</taxon>
        <taxon>Muridae</taxon>
        <taxon>Murinae</taxon>
        <taxon>Mus</taxon>
        <taxon>Mus</taxon>
    </lineage>
</organism>
<dbReference type="EMBL" id="AK146450">
    <property type="protein sequence ID" value="BAE27182.1"/>
    <property type="molecule type" value="mRNA"/>
</dbReference>
<reference evidence="1" key="8">
    <citation type="journal article" date="2005" name="Science">
        <title>Antisense Transcription in the Mammalian Transcriptome.</title>
        <authorList>
            <consortium name="RIKEN Genome Exploration Research Group and Genome Science Group (Genome Network Project Core Group) and the FANTOM Consortium"/>
        </authorList>
    </citation>
    <scope>NUCLEOTIDE SEQUENCE</scope>
    <source>
        <strain evidence="1">C57BL/6J</strain>
        <tissue evidence="1">Stomach</tissue>
    </source>
</reference>
<dbReference type="AlphaFoldDB" id="Q3TGL3"/>
<sequence length="70" mass="7789">MGEWTDDEDCELAMPLTGVSEPLLTILWSSQQTGISQNSLICHCTFFFSATFKEVKNNGVFLPYNAGVRV</sequence>
<reference evidence="1" key="6">
    <citation type="submission" date="2004-04" db="EMBL/GenBank/DDBJ databases">
        <authorList>
            <person name="Arakawa T."/>
            <person name="Carninci P."/>
            <person name="Fukuda S."/>
            <person name="Hashizume W."/>
            <person name="Hayashida K."/>
            <person name="Hori F."/>
            <person name="Iida J."/>
            <person name="Imamura K."/>
            <person name="Imotani K."/>
            <person name="Itoh M."/>
            <person name="Kanagawa S."/>
            <person name="Kawai J."/>
            <person name="Kojima M."/>
            <person name="Konno H."/>
            <person name="Murata M."/>
            <person name="Nakamura M."/>
            <person name="Ninomiya N."/>
            <person name="Nishiyori H."/>
            <person name="Nomura K."/>
            <person name="Ohno M."/>
            <person name="Sakazume N."/>
            <person name="Sano H."/>
            <person name="Sasaki D."/>
            <person name="Shibata K."/>
            <person name="Shiraki T."/>
            <person name="Tagami M."/>
            <person name="Tagami Y."/>
            <person name="Waki K."/>
            <person name="Watahiki A."/>
            <person name="Muramatsu M."/>
            <person name="Hayashizaki Y."/>
        </authorList>
    </citation>
    <scope>NUCLEOTIDE SEQUENCE</scope>
    <source>
        <strain evidence="1">C57BL/6J</strain>
        <tissue evidence="1">Stomach</tissue>
    </source>
</reference>
<reference evidence="1" key="3">
    <citation type="journal article" date="2000" name="Genome Res.">
        <title>RIKEN integrated sequence analysis (RISA) system--384-format sequencing pipeline with 384 multicapillary sequencer.</title>
        <authorList>
            <person name="Shibata K."/>
            <person name="Itoh M."/>
            <person name="Aizawa K."/>
            <person name="Nagaoka S."/>
            <person name="Sasaki N."/>
            <person name="Carninci P."/>
            <person name="Konno H."/>
            <person name="Akiyama J."/>
            <person name="Nishi K."/>
            <person name="Kitsunai T."/>
            <person name="Tashiro H."/>
            <person name="Itoh M."/>
            <person name="Sumi N."/>
            <person name="Ishii Y."/>
            <person name="Nakamura S."/>
            <person name="Hazama M."/>
            <person name="Nishine T."/>
            <person name="Harada A."/>
            <person name="Yamamoto R."/>
            <person name="Matsumoto H."/>
            <person name="Sakaguchi S."/>
            <person name="Ikegami T."/>
            <person name="Kashiwagi K."/>
            <person name="Fujiwake S."/>
            <person name="Inoue K."/>
            <person name="Togawa Y."/>
            <person name="Izawa M."/>
            <person name="Ohara E."/>
            <person name="Watahiki M."/>
            <person name="Yoneda Y."/>
            <person name="Ishikawa T."/>
            <person name="Ozawa K."/>
            <person name="Tanaka T."/>
            <person name="Matsuura S."/>
            <person name="Kawai J."/>
            <person name="Okazaki Y."/>
            <person name="Muramatsu M."/>
            <person name="Inoue Y."/>
            <person name="Kira A."/>
            <person name="Hayashizaki Y."/>
        </authorList>
    </citation>
    <scope>NUCLEOTIDE SEQUENCE</scope>
    <source>
        <strain evidence="1">C57BL/6J</strain>
        <tissue evidence="1">Stomach</tissue>
    </source>
</reference>